<dbReference type="PANTHER" id="PTHR46896">
    <property type="entry name" value="SENTRIN-SPECIFIC PROTEASE"/>
    <property type="match status" value="1"/>
</dbReference>
<evidence type="ECO:0000256" key="8">
    <source>
        <dbReference type="ARBA" id="ARBA00022801"/>
    </source>
</evidence>
<keyword evidence="6 20" id="KW-0645">Protease</keyword>
<dbReference type="Gene3D" id="3.30.310.130">
    <property type="entry name" value="Ubiquitin-related"/>
    <property type="match status" value="2"/>
</dbReference>
<dbReference type="GO" id="GO:0070139">
    <property type="term" value="F:SUMO-specific endopeptidase activity"/>
    <property type="evidence" value="ECO:0007669"/>
    <property type="project" value="TreeGrafter"/>
</dbReference>
<accession>A0A2D0PTA0</accession>
<evidence type="ECO:0000259" key="18">
    <source>
        <dbReference type="PROSITE" id="PS50600"/>
    </source>
</evidence>
<proteinExistence type="inferred from homology"/>
<dbReference type="GO" id="GO:0005829">
    <property type="term" value="C:cytosol"/>
    <property type="evidence" value="ECO:0007669"/>
    <property type="project" value="UniProtKB-ARBA"/>
</dbReference>
<feature type="region of interest" description="Disordered" evidence="17">
    <location>
        <begin position="931"/>
        <end position="964"/>
    </location>
</feature>
<evidence type="ECO:0000256" key="9">
    <source>
        <dbReference type="ARBA" id="ARBA00022807"/>
    </source>
</evidence>
<feature type="region of interest" description="Disordered" evidence="17">
    <location>
        <begin position="326"/>
        <end position="373"/>
    </location>
</feature>
<evidence type="ECO:0000256" key="16">
    <source>
        <dbReference type="ARBA" id="ARBA00079020"/>
    </source>
</evidence>
<evidence type="ECO:0000256" key="5">
    <source>
        <dbReference type="ARBA" id="ARBA00022553"/>
    </source>
</evidence>
<evidence type="ECO:0000313" key="19">
    <source>
        <dbReference type="Proteomes" id="UP000221080"/>
    </source>
</evidence>
<dbReference type="GO" id="GO:0016926">
    <property type="term" value="P:protein desumoylation"/>
    <property type="evidence" value="ECO:0007669"/>
    <property type="project" value="TreeGrafter"/>
</dbReference>
<evidence type="ECO:0000256" key="17">
    <source>
        <dbReference type="SAM" id="MobiDB-lite"/>
    </source>
</evidence>
<evidence type="ECO:0000256" key="4">
    <source>
        <dbReference type="ARBA" id="ARBA00022499"/>
    </source>
</evidence>
<gene>
    <name evidence="20" type="primary">senp6a</name>
</gene>
<sequence length="1121" mass="124739">MAHKKSVFIEALDRSEASRDGGFKQSWSFSLSAAHQEERRNDPSLVTMDQVGGQQELSPEGVKQAPPLRHFDLMEPMKTYERRPNHFKSLTRMGTGKPSEAPHAMAISPLPNRTNYLIMSPAPSQGVVVQGRLFQHTHLPSPVRKPVQSNLDLKERSDFTTQRAELDKIILTCPEISDSESLNVKRCTQPRRRPMFESTAESLQPDEYFTVCGKCGRRSEDHTKCESCGNPLPAEVPLLPAVPSSPAPRVPVRSLPSPGSPSVTQLSKSFYGVASGGRATQAETAMNPPARITRGGLLLPHNGAKLTVGKRQPLAKQHELNDPIVLSSDEDDEADSSSTGSVNRLDSVSPRPADSAHSSPAPSGGRVEAAVKEVAEQEEHACEFFNDVDHRSVAPRRNRLKDPQFRSVCEDPSPSKKRKLGQVPKLESIILECRSVRIGTLRRMVTKPVIFTVEYIQLETEVSKSNFIHGAGVGFDSSQIGDRTVKSGQEVDVLEKVRLRSSELTSCEWCSVRKLPVLFFQTSDSECQRLRTQLQMSQESGGLWYDCSGENLDEKYIVLIFENGLSMQEQMILEDILVEIGRNNKLTRFPARLTFDEANVRLVQYNKATKEKEKAKAQKAKLVSPSTTSATTATTVNVSVTTATATATASAVTATPAASTEMIVQTRFSTHLHGIYDEDDDEDMAELQPTFTGPIVKLIVYPPPPAKGGISVTNEDLHCLNDGEFLNDVIIDFYLKYLFMEKLKKEDAGRSHVFSSFFYKRLNQRERRSAPDTTNLPIQKRKHNRVKTWTRHVDLFQKDFIFVPINESAHWYLAVICFPGLEGPCMEPNPHYQPQTQSQAQASSPSEIGSSVLSEGGIEEPSPHTEPLSFNPEEVNTEAEGQDVSHSSMPSCPHRPPEHSCTHNQRVNGQVQSHYTDALRRISVCYSSEDPGTFSDDQSSSHDECSEDGALADDTATSESMEWASKPTICKQPCILIMDSLRGPARSTVVKTLREYLEVEWEVRKGNQRSFGKDLMKGSSPRVPQQDNFSDCGVYVLQYVESFFENPVPSFHLPMNLLDWFPQQRMKTKREEIKELILKLQSLQKLDRENSGQDLGVGDVCDDLDIGDALESADLIPPISS</sequence>
<dbReference type="GO" id="GO:0090169">
    <property type="term" value="P:regulation of spindle assembly"/>
    <property type="evidence" value="ECO:0007669"/>
    <property type="project" value="TreeGrafter"/>
</dbReference>
<dbReference type="SUPFAM" id="SSF54001">
    <property type="entry name" value="Cysteine proteinases"/>
    <property type="match status" value="1"/>
</dbReference>
<evidence type="ECO:0000256" key="6">
    <source>
        <dbReference type="ARBA" id="ARBA00022670"/>
    </source>
</evidence>
<comment type="subcellular location">
    <subcellularLocation>
        <location evidence="1">Nucleus</location>
    </subcellularLocation>
</comment>
<dbReference type="FunFam" id="1.10.418.20:FF:000005">
    <property type="entry name" value="sentrin-specific protease 6 isoform X2"/>
    <property type="match status" value="1"/>
</dbReference>
<keyword evidence="10" id="KW-0832">Ubl conjugation</keyword>
<dbReference type="InterPro" id="IPR003653">
    <property type="entry name" value="Peptidase_C48_C"/>
</dbReference>
<dbReference type="InterPro" id="IPR051947">
    <property type="entry name" value="Sentrin-specific_protease"/>
</dbReference>
<dbReference type="Pfam" id="PF02902">
    <property type="entry name" value="Peptidase_C48"/>
    <property type="match status" value="2"/>
</dbReference>
<dbReference type="OrthoDB" id="442460at2759"/>
<keyword evidence="4" id="KW-1017">Isopeptide bond</keyword>
<reference evidence="20" key="2">
    <citation type="submission" date="2025-08" db="UniProtKB">
        <authorList>
            <consortium name="RefSeq"/>
        </authorList>
    </citation>
    <scope>IDENTIFICATION</scope>
    <source>
        <tissue evidence="20">Blood</tissue>
    </source>
</reference>
<dbReference type="GO" id="GO:0006508">
    <property type="term" value="P:proteolysis"/>
    <property type="evidence" value="ECO:0007669"/>
    <property type="project" value="UniProtKB-KW"/>
</dbReference>
<name>A0A2D0PTA0_ICTPU</name>
<dbReference type="PANTHER" id="PTHR46896:SF1">
    <property type="entry name" value="SENTRIN-SPECIFIC PROTEASE 6"/>
    <property type="match status" value="1"/>
</dbReference>
<dbReference type="RefSeq" id="XP_017308651.2">
    <property type="nucleotide sequence ID" value="XM_017453162.3"/>
</dbReference>
<dbReference type="AlphaFoldDB" id="A0A2D0PTA0"/>
<dbReference type="FunFam" id="1.10.418.20:FF:000010">
    <property type="entry name" value="sentrin-specific protease 6 isoform X2"/>
    <property type="match status" value="1"/>
</dbReference>
<dbReference type="GO" id="GO:0005634">
    <property type="term" value="C:nucleus"/>
    <property type="evidence" value="ECO:0007669"/>
    <property type="project" value="UniProtKB-SubCell"/>
</dbReference>
<keyword evidence="11" id="KW-0539">Nucleus</keyword>
<feature type="compositionally biased region" description="Low complexity" evidence="17">
    <location>
        <begin position="349"/>
        <end position="363"/>
    </location>
</feature>
<dbReference type="KEGG" id="ipu:108256370"/>
<feature type="domain" description="Ubiquitin-like protease family profile" evidence="18">
    <location>
        <begin position="710"/>
        <end position="1043"/>
    </location>
</feature>
<evidence type="ECO:0000313" key="20">
    <source>
        <dbReference type="RefSeq" id="XP_017308651.2"/>
    </source>
</evidence>
<keyword evidence="9" id="KW-0788">Thiol protease</keyword>
<comment type="pathway">
    <text evidence="2">Protein modification; protein sumoylation.</text>
</comment>
<evidence type="ECO:0000256" key="15">
    <source>
        <dbReference type="ARBA" id="ARBA00077364"/>
    </source>
</evidence>
<comment type="similarity">
    <text evidence="3">Belongs to the peptidase C48 family.</text>
</comment>
<comment type="subunit">
    <text evidence="13">Interacts with RXRA. Forms a complex with KAT5-TIP60 and UBE2I in response to UV irradiation. Interacts with RPA1 to maintain it in hyposumoylated state during S phase preventing DNA repair initiation.</text>
</comment>
<feature type="compositionally biased region" description="Low complexity" evidence="17">
    <location>
        <begin position="250"/>
        <end position="263"/>
    </location>
</feature>
<dbReference type="InterPro" id="IPR038765">
    <property type="entry name" value="Papain-like_cys_pep_sf"/>
</dbReference>
<evidence type="ECO:0000256" key="12">
    <source>
        <dbReference type="ARBA" id="ARBA00058874"/>
    </source>
</evidence>
<protein>
    <recommendedName>
        <fullName evidence="14">Sentrin-specific protease 6</fullName>
    </recommendedName>
    <alternativeName>
        <fullName evidence="16">SUMO-1-specific protease 1</fullName>
    </alternativeName>
    <alternativeName>
        <fullName evidence="15">Sentrin/SUMO-specific protease SENP6</fullName>
    </alternativeName>
</protein>
<evidence type="ECO:0000256" key="3">
    <source>
        <dbReference type="ARBA" id="ARBA00005234"/>
    </source>
</evidence>
<evidence type="ECO:0000256" key="1">
    <source>
        <dbReference type="ARBA" id="ARBA00004123"/>
    </source>
</evidence>
<dbReference type="FunFam" id="3.30.310.130:FF:000004">
    <property type="entry name" value="sentrin-specific protease 6 isoform X6"/>
    <property type="match status" value="1"/>
</dbReference>
<evidence type="ECO:0000256" key="2">
    <source>
        <dbReference type="ARBA" id="ARBA00004718"/>
    </source>
</evidence>
<evidence type="ECO:0000256" key="11">
    <source>
        <dbReference type="ARBA" id="ARBA00023242"/>
    </source>
</evidence>
<dbReference type="Gene3D" id="1.10.418.20">
    <property type="match status" value="2"/>
</dbReference>
<dbReference type="FunFam" id="3.30.310.130:FF:000001">
    <property type="entry name" value="sentrin-specific protease 6 isoform X1"/>
    <property type="match status" value="1"/>
</dbReference>
<evidence type="ECO:0000256" key="7">
    <source>
        <dbReference type="ARBA" id="ARBA00022786"/>
    </source>
</evidence>
<feature type="region of interest" description="Disordered" evidence="17">
    <location>
        <begin position="828"/>
        <end position="904"/>
    </location>
</feature>
<organism evidence="19 20">
    <name type="scientific">Ictalurus punctatus</name>
    <name type="common">Channel catfish</name>
    <name type="synonym">Silurus punctatus</name>
    <dbReference type="NCBI Taxonomy" id="7998"/>
    <lineage>
        <taxon>Eukaryota</taxon>
        <taxon>Metazoa</taxon>
        <taxon>Chordata</taxon>
        <taxon>Craniata</taxon>
        <taxon>Vertebrata</taxon>
        <taxon>Euteleostomi</taxon>
        <taxon>Actinopterygii</taxon>
        <taxon>Neopterygii</taxon>
        <taxon>Teleostei</taxon>
        <taxon>Ostariophysi</taxon>
        <taxon>Siluriformes</taxon>
        <taxon>Ictaluridae</taxon>
        <taxon>Ictalurus</taxon>
    </lineage>
</organism>
<reference evidence="19" key="1">
    <citation type="journal article" date="2016" name="Nat. Commun.">
        <title>The channel catfish genome sequence provides insights into the evolution of scale formation in teleosts.</title>
        <authorList>
            <person name="Liu Z."/>
            <person name="Liu S."/>
            <person name="Yao J."/>
            <person name="Bao L."/>
            <person name="Zhang J."/>
            <person name="Li Y."/>
            <person name="Jiang C."/>
            <person name="Sun L."/>
            <person name="Wang R."/>
            <person name="Zhang Y."/>
            <person name="Zhou T."/>
            <person name="Zeng Q."/>
            <person name="Fu Q."/>
            <person name="Gao S."/>
            <person name="Li N."/>
            <person name="Koren S."/>
            <person name="Jiang Y."/>
            <person name="Zimin A."/>
            <person name="Xu P."/>
            <person name="Phillippy A.M."/>
            <person name="Geng X."/>
            <person name="Song L."/>
            <person name="Sun F."/>
            <person name="Li C."/>
            <person name="Wang X."/>
            <person name="Chen A."/>
            <person name="Jin Y."/>
            <person name="Yuan Z."/>
            <person name="Yang Y."/>
            <person name="Tan S."/>
            <person name="Peatman E."/>
            <person name="Lu J."/>
            <person name="Qin Z."/>
            <person name="Dunham R."/>
            <person name="Li Z."/>
            <person name="Sonstegard T."/>
            <person name="Feng J."/>
            <person name="Danzmann R.G."/>
            <person name="Schroeder S."/>
            <person name="Scheffler B."/>
            <person name="Duke M.V."/>
            <person name="Ballard L."/>
            <person name="Kucuktas H."/>
            <person name="Kaltenboeck L."/>
            <person name="Liu H."/>
            <person name="Armbruster J."/>
            <person name="Xie Y."/>
            <person name="Kirby M.L."/>
            <person name="Tian Y."/>
            <person name="Flanagan M.E."/>
            <person name="Mu W."/>
            <person name="Waldbieser G.C."/>
        </authorList>
    </citation>
    <scope>NUCLEOTIDE SEQUENCE [LARGE SCALE GENOMIC DNA]</scope>
    <source>
        <strain evidence="19">SDA103</strain>
    </source>
</reference>
<keyword evidence="5" id="KW-0597">Phosphoprotein</keyword>
<dbReference type="GeneID" id="108256370"/>
<keyword evidence="7" id="KW-0833">Ubl conjugation pathway</keyword>
<dbReference type="PROSITE" id="PS50600">
    <property type="entry name" value="ULP_PROTEASE"/>
    <property type="match status" value="1"/>
</dbReference>
<comment type="function">
    <text evidence="12">Protease that deconjugates SUMO1, SUMO2 and SUMO3 from targeted proteins. Processes preferentially poly-SUMO2 and poly-SUMO3 chains, but does not efficiently process SUMO1, SUMO2 and SUMO3 precursors. Deconjugates SUMO1 from RXRA, leading to transcriptional activation. Involved in chromosome alignment and spindle assembly, by regulating the kinetochore CENPH-CENPI-CENPK complex. Desumoylates PML and CENPI, protecting them from degradation by the ubiquitin ligase RNF4, which targets polysumoylated proteins for proteasomal degradation. Also desumoylates RPA1, thus preventing recruitment of RAD51 to the DNA damage foci to initiate DNA repair through homologous recombination.</text>
</comment>
<feature type="compositionally biased region" description="Low complexity" evidence="17">
    <location>
        <begin position="833"/>
        <end position="846"/>
    </location>
</feature>
<evidence type="ECO:0000256" key="10">
    <source>
        <dbReference type="ARBA" id="ARBA00022843"/>
    </source>
</evidence>
<dbReference type="CTD" id="503939"/>
<keyword evidence="19" id="KW-1185">Reference proteome</keyword>
<evidence type="ECO:0000256" key="13">
    <source>
        <dbReference type="ARBA" id="ARBA00062458"/>
    </source>
</evidence>
<dbReference type="Proteomes" id="UP000221080">
    <property type="component" value="Chromosome 2"/>
</dbReference>
<dbReference type="GO" id="GO:0090234">
    <property type="term" value="P:regulation of kinetochore assembly"/>
    <property type="evidence" value="ECO:0007669"/>
    <property type="project" value="TreeGrafter"/>
</dbReference>
<feature type="region of interest" description="Disordered" evidence="17">
    <location>
        <begin position="245"/>
        <end position="266"/>
    </location>
</feature>
<keyword evidence="8" id="KW-0378">Hydrolase</keyword>
<evidence type="ECO:0000256" key="14">
    <source>
        <dbReference type="ARBA" id="ARBA00073899"/>
    </source>
</evidence>